<dbReference type="OrthoDB" id="9775607at2"/>
<name>F4LPG1_TREBD</name>
<feature type="domain" description="Adenine deaminase C-terminal" evidence="8">
    <location>
        <begin position="399"/>
        <end position="569"/>
    </location>
</feature>
<evidence type="ECO:0000256" key="5">
    <source>
        <dbReference type="ARBA" id="ARBA00047720"/>
    </source>
</evidence>
<dbReference type="InterPro" id="IPR006679">
    <property type="entry name" value="Adenine_deam"/>
</dbReference>
<dbReference type="Pfam" id="PF13382">
    <property type="entry name" value="Adenine_deam_C"/>
    <property type="match status" value="1"/>
</dbReference>
<keyword evidence="3 6" id="KW-0378">Hydrolase</keyword>
<dbReference type="KEGG" id="tbe:Trebr_0529"/>
<dbReference type="PANTHER" id="PTHR11113">
    <property type="entry name" value="N-ACETYLGLUCOSAMINE-6-PHOSPHATE DEACETYLASE"/>
    <property type="match status" value="1"/>
</dbReference>
<dbReference type="NCBIfam" id="TIGR01178">
    <property type="entry name" value="ade"/>
    <property type="match status" value="1"/>
</dbReference>
<reference evidence="10" key="1">
    <citation type="submission" date="2011-04" db="EMBL/GenBank/DDBJ databases">
        <title>The complete genome of Treponema brennaborense DSM 12168.</title>
        <authorList>
            <person name="Lucas S."/>
            <person name="Han J."/>
            <person name="Lapidus A."/>
            <person name="Bruce D."/>
            <person name="Goodwin L."/>
            <person name="Pitluck S."/>
            <person name="Peters L."/>
            <person name="Kyrpides N."/>
            <person name="Mavromatis K."/>
            <person name="Ivanova N."/>
            <person name="Mikhailova N."/>
            <person name="Pagani I."/>
            <person name="Teshima H."/>
            <person name="Detter J.C."/>
            <person name="Tapia R."/>
            <person name="Han C."/>
            <person name="Land M."/>
            <person name="Hauser L."/>
            <person name="Markowitz V."/>
            <person name="Cheng J.-F."/>
            <person name="Hugenholtz P."/>
            <person name="Woyke T."/>
            <person name="Wu D."/>
            <person name="Gronow S."/>
            <person name="Wellnitz S."/>
            <person name="Brambilla E."/>
            <person name="Klenk H.-P."/>
            <person name="Eisen J.A."/>
        </authorList>
    </citation>
    <scope>NUCLEOTIDE SEQUENCE [LARGE SCALE GENOMIC DNA]</scope>
    <source>
        <strain evidence="10">DSM 12168 / CIP 105900 / DD5/3</strain>
    </source>
</reference>
<organism evidence="9 10">
    <name type="scientific">Treponema brennaborense (strain DSM 12168 / CIP 105900 / DD5/3)</name>
    <dbReference type="NCBI Taxonomy" id="906968"/>
    <lineage>
        <taxon>Bacteria</taxon>
        <taxon>Pseudomonadati</taxon>
        <taxon>Spirochaetota</taxon>
        <taxon>Spirochaetia</taxon>
        <taxon>Spirochaetales</taxon>
        <taxon>Treponemataceae</taxon>
        <taxon>Treponema</taxon>
    </lineage>
</organism>
<dbReference type="Proteomes" id="UP000006546">
    <property type="component" value="Chromosome"/>
</dbReference>
<accession>F4LPG1</accession>
<evidence type="ECO:0000256" key="3">
    <source>
        <dbReference type="ARBA" id="ARBA00022801"/>
    </source>
</evidence>
<dbReference type="InterPro" id="IPR011059">
    <property type="entry name" value="Metal-dep_hydrolase_composite"/>
</dbReference>
<dbReference type="EC" id="3.5.4.2" evidence="2 6"/>
<dbReference type="CDD" id="cd01295">
    <property type="entry name" value="AdeC"/>
    <property type="match status" value="1"/>
</dbReference>
<comment type="similarity">
    <text evidence="1 6">Belongs to the metallo-dependent hydrolases superfamily. Adenine deaminase family.</text>
</comment>
<dbReference type="InterPro" id="IPR026912">
    <property type="entry name" value="Adenine_deam_C"/>
</dbReference>
<evidence type="ECO:0000256" key="4">
    <source>
        <dbReference type="ARBA" id="ARBA00023211"/>
    </source>
</evidence>
<dbReference type="InterPro" id="IPR032466">
    <property type="entry name" value="Metal_Hydrolase"/>
</dbReference>
<dbReference type="Pfam" id="PF01979">
    <property type="entry name" value="Amidohydro_1"/>
    <property type="match status" value="1"/>
</dbReference>
<dbReference type="GO" id="GO:0006146">
    <property type="term" value="P:adenine catabolic process"/>
    <property type="evidence" value="ECO:0007669"/>
    <property type="project" value="InterPro"/>
</dbReference>
<dbReference type="SUPFAM" id="SSF51338">
    <property type="entry name" value="Composite domain of metallo-dependent hydrolases"/>
    <property type="match status" value="1"/>
</dbReference>
<dbReference type="eggNOG" id="COG1001">
    <property type="taxonomic scope" value="Bacteria"/>
</dbReference>
<feature type="domain" description="Amidohydrolase-related" evidence="7">
    <location>
        <begin position="68"/>
        <end position="347"/>
    </location>
</feature>
<keyword evidence="10" id="KW-1185">Reference proteome</keyword>
<comment type="catalytic activity">
    <reaction evidence="5 6">
        <text>adenine + H2O + H(+) = hypoxanthine + NH4(+)</text>
        <dbReference type="Rhea" id="RHEA:23688"/>
        <dbReference type="ChEBI" id="CHEBI:15377"/>
        <dbReference type="ChEBI" id="CHEBI:15378"/>
        <dbReference type="ChEBI" id="CHEBI:16708"/>
        <dbReference type="ChEBI" id="CHEBI:17368"/>
        <dbReference type="ChEBI" id="CHEBI:28938"/>
        <dbReference type="EC" id="3.5.4.2"/>
    </reaction>
</comment>
<dbReference type="PANTHER" id="PTHR11113:SF2">
    <property type="entry name" value="ADENINE DEAMINASE"/>
    <property type="match status" value="1"/>
</dbReference>
<dbReference type="RefSeq" id="WP_013757691.1">
    <property type="nucleotide sequence ID" value="NC_015500.1"/>
</dbReference>
<dbReference type="SUPFAM" id="SSF51556">
    <property type="entry name" value="Metallo-dependent hydrolases"/>
    <property type="match status" value="1"/>
</dbReference>
<evidence type="ECO:0000313" key="9">
    <source>
        <dbReference type="EMBL" id="AEE15972.1"/>
    </source>
</evidence>
<comment type="cofactor">
    <cofactor evidence="6">
        <name>Mn(2+)</name>
        <dbReference type="ChEBI" id="CHEBI:29035"/>
    </cofactor>
</comment>
<evidence type="ECO:0000259" key="8">
    <source>
        <dbReference type="Pfam" id="PF13382"/>
    </source>
</evidence>
<dbReference type="AlphaFoldDB" id="F4LPG1"/>
<dbReference type="GO" id="GO:0000034">
    <property type="term" value="F:adenine deaminase activity"/>
    <property type="evidence" value="ECO:0007669"/>
    <property type="project" value="UniProtKB-UniRule"/>
</dbReference>
<dbReference type="EMBL" id="CP002696">
    <property type="protein sequence ID" value="AEE15972.1"/>
    <property type="molecule type" value="Genomic_DNA"/>
</dbReference>
<evidence type="ECO:0000256" key="6">
    <source>
        <dbReference type="HAMAP-Rule" id="MF_01518"/>
    </source>
</evidence>
<dbReference type="HOGENOM" id="CLU_027935_0_0_12"/>
<keyword evidence="4 6" id="KW-0464">Manganese</keyword>
<sequence>MNDLEQLKKRIRIAAGTLEADLVIKNCTVVDVYTGTLVQGDIAVSDGTIAGIGSYRGAAEYDAAGLYAAPGLIDGHIHIESSYVRPEEFARMVVPHGTTTVIADPHEITNVCGLAGFDYMVRAAERTPLSVRYMLPSCVPATPFEHNGCTLTAQMMDEPFDSGAAYGLGEFMNYPGILETRDDVLDKILQAHKRHLIIDGHSPALSGKALNAYASAGIGNDHECTTLREMDERLRCGMYILLRQGAVCTDLQTLLKNVTPQNARRCVLCTDDPETMLTDGHLDNDLAVCVAEGIPAVTAIQMATLNAAECFRLHDRGGLAPGLRADIVLFSDLRQFSARAVFIAGKLCAERGVYLHRTQLYPTDTVRNTCRVRNFSAQRLALPLKSARVTVIEALPGGIVTRKALRTVSLDSRGRFRYDKNVDAVKLAVIERHRNTGNVGIGLLAGYGLDCGAIATTNAHDSHNIIVAGADDGDMAAAVERIRELEGGIVLVKNGAIVGELALPIAGLMSTGTGAETAAAMRTLRQLAFDELHVRKEMEPLMTLSFMALPVIPEIKLTDNGPFDVTRFEFIPVEAES</sequence>
<dbReference type="HAMAP" id="MF_01518">
    <property type="entry name" value="Adenine_deamin"/>
    <property type="match status" value="1"/>
</dbReference>
<evidence type="ECO:0000256" key="2">
    <source>
        <dbReference type="ARBA" id="ARBA00012782"/>
    </source>
</evidence>
<protein>
    <recommendedName>
        <fullName evidence="2 6">Adenine deaminase</fullName>
        <shortName evidence="6">Adenase</shortName>
        <shortName evidence="6">Adenine aminase</shortName>
        <ecNumber evidence="2 6">3.5.4.2</ecNumber>
    </recommendedName>
</protein>
<gene>
    <name evidence="6" type="primary">ade</name>
    <name evidence="9" type="ordered locus">Trebr_0529</name>
</gene>
<dbReference type="STRING" id="906968.Trebr_0529"/>
<evidence type="ECO:0000313" key="10">
    <source>
        <dbReference type="Proteomes" id="UP000006546"/>
    </source>
</evidence>
<dbReference type="Gene3D" id="2.30.40.10">
    <property type="entry name" value="Urease, subunit C, domain 1"/>
    <property type="match status" value="1"/>
</dbReference>
<proteinExistence type="inferred from homology"/>
<dbReference type="InterPro" id="IPR006680">
    <property type="entry name" value="Amidohydro-rel"/>
</dbReference>
<dbReference type="Gene3D" id="3.20.20.140">
    <property type="entry name" value="Metal-dependent hydrolases"/>
    <property type="match status" value="1"/>
</dbReference>
<evidence type="ECO:0000256" key="1">
    <source>
        <dbReference type="ARBA" id="ARBA00006773"/>
    </source>
</evidence>
<evidence type="ECO:0000259" key="7">
    <source>
        <dbReference type="Pfam" id="PF01979"/>
    </source>
</evidence>